<keyword evidence="2" id="KW-1185">Reference proteome</keyword>
<evidence type="ECO:0008006" key="3">
    <source>
        <dbReference type="Google" id="ProtNLM"/>
    </source>
</evidence>
<proteinExistence type="predicted"/>
<comment type="caution">
    <text evidence="1">The sequence shown here is derived from an EMBL/GenBank/DDBJ whole genome shotgun (WGS) entry which is preliminary data.</text>
</comment>
<evidence type="ECO:0000313" key="1">
    <source>
        <dbReference type="EMBL" id="MDP4096880.1"/>
    </source>
</evidence>
<accession>A0ABT9FQ78</accession>
<sequence>MPQKPKRFNAYQIDLHYLDTSTRNQTDAIMWDAAIVSELWAEIFTLAVEQRTRRYNDSWLMYLDYFEEDEHYIFGRFLSAEYGTTGELLHADQLTLRPNPKLVREGETEATYFLIKKVDGLLLLQSNIRLNRPRFEEYIETLGAEVIRRRNLTFIQICTLLENNFFESIRQLNTVHKIEIEVSKTEIAADENEAVRALQNDVEEISATDVKLEFEAKYQRSGLKGVLPLVKKYKDQQGVTKIVVRGKLAGAEKVIKLDDSQEQYRRRVEVDTNNQPMLTSVENVLKEVANQRRKLRE</sequence>
<name>A0ABT9FQ78_9BACL</name>
<evidence type="ECO:0000313" key="2">
    <source>
        <dbReference type="Proteomes" id="UP001241848"/>
    </source>
</evidence>
<dbReference type="RefSeq" id="WP_305754493.1">
    <property type="nucleotide sequence ID" value="NZ_JAPCKK010000014.1"/>
</dbReference>
<reference evidence="1 2" key="1">
    <citation type="submission" date="2022-10" db="EMBL/GenBank/DDBJ databases">
        <title>Paenibacillus description and whole genome data of maize root bacterial community.</title>
        <authorList>
            <person name="Marton D."/>
            <person name="Farkas M."/>
            <person name="Cserhati M."/>
        </authorList>
    </citation>
    <scope>NUCLEOTIDE SEQUENCE [LARGE SCALE GENOMIC DNA]</scope>
    <source>
        <strain evidence="1 2">P96</strain>
    </source>
</reference>
<organism evidence="1 2">
    <name type="scientific">Paenibacillus zeirhizosphaerae</name>
    <dbReference type="NCBI Taxonomy" id="2987519"/>
    <lineage>
        <taxon>Bacteria</taxon>
        <taxon>Bacillati</taxon>
        <taxon>Bacillota</taxon>
        <taxon>Bacilli</taxon>
        <taxon>Bacillales</taxon>
        <taxon>Paenibacillaceae</taxon>
        <taxon>Paenibacillus</taxon>
    </lineage>
</organism>
<protein>
    <recommendedName>
        <fullName evidence="3">DUF4747 family protein</fullName>
    </recommendedName>
</protein>
<gene>
    <name evidence="1" type="ORF">OIN60_08860</name>
</gene>
<dbReference type="Proteomes" id="UP001241848">
    <property type="component" value="Unassembled WGS sequence"/>
</dbReference>
<dbReference type="EMBL" id="JAPCKK010000014">
    <property type="protein sequence ID" value="MDP4096880.1"/>
    <property type="molecule type" value="Genomic_DNA"/>
</dbReference>